<evidence type="ECO:0000313" key="2">
    <source>
        <dbReference type="EMBL" id="KAL3385474.1"/>
    </source>
</evidence>
<dbReference type="Proteomes" id="UP001627154">
    <property type="component" value="Unassembled WGS sequence"/>
</dbReference>
<evidence type="ECO:0000256" key="1">
    <source>
        <dbReference type="SAM" id="MobiDB-lite"/>
    </source>
</evidence>
<proteinExistence type="predicted"/>
<feature type="compositionally biased region" description="Polar residues" evidence="1">
    <location>
        <begin position="258"/>
        <end position="270"/>
    </location>
</feature>
<dbReference type="EMBL" id="JBJJXI010000156">
    <property type="protein sequence ID" value="KAL3385474.1"/>
    <property type="molecule type" value="Genomic_DNA"/>
</dbReference>
<reference evidence="2 3" key="1">
    <citation type="journal article" date="2024" name="bioRxiv">
        <title>A reference genome for Trichogramma kaykai: A tiny desert-dwelling parasitoid wasp with competing sex-ratio distorters.</title>
        <authorList>
            <person name="Culotta J."/>
            <person name="Lindsey A.R."/>
        </authorList>
    </citation>
    <scope>NUCLEOTIDE SEQUENCE [LARGE SCALE GENOMIC DNA]</scope>
    <source>
        <strain evidence="2 3">KSX58</strain>
    </source>
</reference>
<sequence>MDYKAPILSDDSGIESGETVGGSPVTLAGTIKPRRTVTFVSTARTDSVVTTTMTFVTTGTLAGGIVSTPRVIATTTSSPSWHETSWYQSQARLHHWNSVDRERQYSRANPSIGPQTAASAVSSYYNGSGPGFCSGNAIAEVDVSIAQGEVARSARRTRTYGTETMQLWQERSHERARSVNRGRQPDQDGAAQCTWGPIKQDQGTRTSSSEDESGESTGSFRHEERAKAKKKRQGLQENQSSSPSSGSSSPEKCKPSPRQSTGASDPNMTGWQATKILRTWNLAFDGEDRDEARAFLENFSKQCP</sequence>
<name>A0ABD2VXL5_9HYME</name>
<keyword evidence="3" id="KW-1185">Reference proteome</keyword>
<comment type="caution">
    <text evidence="2">The sequence shown here is derived from an EMBL/GenBank/DDBJ whole genome shotgun (WGS) entry which is preliminary data.</text>
</comment>
<evidence type="ECO:0000313" key="3">
    <source>
        <dbReference type="Proteomes" id="UP001627154"/>
    </source>
</evidence>
<accession>A0ABD2VXL5</accession>
<feature type="region of interest" description="Disordered" evidence="1">
    <location>
        <begin position="163"/>
        <end position="270"/>
    </location>
</feature>
<feature type="compositionally biased region" description="Low complexity" evidence="1">
    <location>
        <begin position="240"/>
        <end position="250"/>
    </location>
</feature>
<gene>
    <name evidence="2" type="ORF">TKK_018919</name>
</gene>
<protein>
    <submittedName>
        <fullName evidence="2">Uncharacterized protein</fullName>
    </submittedName>
</protein>
<organism evidence="2 3">
    <name type="scientific">Trichogramma kaykai</name>
    <dbReference type="NCBI Taxonomy" id="54128"/>
    <lineage>
        <taxon>Eukaryota</taxon>
        <taxon>Metazoa</taxon>
        <taxon>Ecdysozoa</taxon>
        <taxon>Arthropoda</taxon>
        <taxon>Hexapoda</taxon>
        <taxon>Insecta</taxon>
        <taxon>Pterygota</taxon>
        <taxon>Neoptera</taxon>
        <taxon>Endopterygota</taxon>
        <taxon>Hymenoptera</taxon>
        <taxon>Apocrita</taxon>
        <taxon>Proctotrupomorpha</taxon>
        <taxon>Chalcidoidea</taxon>
        <taxon>Trichogrammatidae</taxon>
        <taxon>Trichogramma</taxon>
    </lineage>
</organism>
<dbReference type="AlphaFoldDB" id="A0ABD2VXL5"/>